<organism evidence="3 4">
    <name type="scientific">Anaerohalosphaera lusitana</name>
    <dbReference type="NCBI Taxonomy" id="1936003"/>
    <lineage>
        <taxon>Bacteria</taxon>
        <taxon>Pseudomonadati</taxon>
        <taxon>Planctomycetota</taxon>
        <taxon>Phycisphaerae</taxon>
        <taxon>Sedimentisphaerales</taxon>
        <taxon>Anaerohalosphaeraceae</taxon>
        <taxon>Anaerohalosphaera</taxon>
    </lineage>
</organism>
<accession>A0A1U9NM39</accession>
<proteinExistence type="predicted"/>
<sequence>MMRRNGKGISIPEVLIVGLVICIIGAIVGPAFTKASAEAKLTNLVDRLELVRSQIERYKAEHNGLLPGQLKHGCGIRSDDFVQALTESTSSTMPYLNEMPENPFNGSNEVKIGDGSKGTIGGAGWFFDFKTGEFRADNSRIHAAY</sequence>
<protein>
    <recommendedName>
        <fullName evidence="5">PilD-dependent protein PddA</fullName>
    </recommendedName>
</protein>
<evidence type="ECO:0000256" key="2">
    <source>
        <dbReference type="SAM" id="Phobius"/>
    </source>
</evidence>
<keyword evidence="2" id="KW-1133">Transmembrane helix</keyword>
<keyword evidence="1" id="KW-0175">Coiled coil</keyword>
<keyword evidence="2" id="KW-0812">Transmembrane</keyword>
<feature type="transmembrane region" description="Helical" evidence="2">
    <location>
        <begin position="12"/>
        <end position="32"/>
    </location>
</feature>
<feature type="coiled-coil region" evidence="1">
    <location>
        <begin position="34"/>
        <end position="61"/>
    </location>
</feature>
<evidence type="ECO:0000313" key="4">
    <source>
        <dbReference type="Proteomes" id="UP000189674"/>
    </source>
</evidence>
<dbReference type="InterPro" id="IPR045584">
    <property type="entry name" value="Pilin-like"/>
</dbReference>
<dbReference type="RefSeq" id="WP_146662267.1">
    <property type="nucleotide sequence ID" value="NZ_CP019791.1"/>
</dbReference>
<name>A0A1U9NM39_9BACT</name>
<gene>
    <name evidence="3" type="ORF">STSP2_02072</name>
</gene>
<dbReference type="STRING" id="1936003.STSP2_02072"/>
<evidence type="ECO:0000256" key="1">
    <source>
        <dbReference type="SAM" id="Coils"/>
    </source>
</evidence>
<dbReference type="AlphaFoldDB" id="A0A1U9NM39"/>
<dbReference type="EMBL" id="CP019791">
    <property type="protein sequence ID" value="AQT68895.1"/>
    <property type="molecule type" value="Genomic_DNA"/>
</dbReference>
<dbReference type="SUPFAM" id="SSF54523">
    <property type="entry name" value="Pili subunits"/>
    <property type="match status" value="1"/>
</dbReference>
<evidence type="ECO:0000313" key="3">
    <source>
        <dbReference type="EMBL" id="AQT68895.1"/>
    </source>
</evidence>
<dbReference type="Proteomes" id="UP000189674">
    <property type="component" value="Chromosome"/>
</dbReference>
<dbReference type="KEGG" id="alus:STSP2_02072"/>
<dbReference type="Gene3D" id="3.30.700.10">
    <property type="entry name" value="Glycoprotein, Type 4 Pilin"/>
    <property type="match status" value="1"/>
</dbReference>
<keyword evidence="2" id="KW-0472">Membrane</keyword>
<keyword evidence="4" id="KW-1185">Reference proteome</keyword>
<reference evidence="4" key="1">
    <citation type="submission" date="2017-02" db="EMBL/GenBank/DDBJ databases">
        <title>Comparative genomics and description of representatives of a novel lineage of planctomycetes thriving in anoxic sediments.</title>
        <authorList>
            <person name="Spring S."/>
            <person name="Bunk B."/>
            <person name="Sproer C."/>
        </authorList>
    </citation>
    <scope>NUCLEOTIDE SEQUENCE [LARGE SCALE GENOMIC DNA]</scope>
    <source>
        <strain evidence="4">ST-NAGAB-D1</strain>
    </source>
</reference>
<evidence type="ECO:0008006" key="5">
    <source>
        <dbReference type="Google" id="ProtNLM"/>
    </source>
</evidence>